<keyword evidence="2" id="KW-1185">Reference proteome</keyword>
<dbReference type="Pfam" id="PF20062">
    <property type="entry name" value="DUF6461"/>
    <property type="match status" value="1"/>
</dbReference>
<reference evidence="2" key="1">
    <citation type="submission" date="2016-10" db="EMBL/GenBank/DDBJ databases">
        <authorList>
            <person name="Varghese N."/>
            <person name="Submissions S."/>
        </authorList>
    </citation>
    <scope>NUCLEOTIDE SEQUENCE [LARGE SCALE GENOMIC DNA]</scope>
    <source>
        <strain evidence="2">DSM 46732</strain>
    </source>
</reference>
<protein>
    <submittedName>
        <fullName evidence="1">Uncharacterized protein</fullName>
    </submittedName>
</protein>
<dbReference type="Proteomes" id="UP000199497">
    <property type="component" value="Unassembled WGS sequence"/>
</dbReference>
<dbReference type="AlphaFoldDB" id="A0A1H0T641"/>
<evidence type="ECO:0000313" key="2">
    <source>
        <dbReference type="Proteomes" id="UP000199497"/>
    </source>
</evidence>
<evidence type="ECO:0000313" key="1">
    <source>
        <dbReference type="EMBL" id="SDP49220.1"/>
    </source>
</evidence>
<organism evidence="1 2">
    <name type="scientific">Actinopolyspora xinjiangensis</name>
    <dbReference type="NCBI Taxonomy" id="405564"/>
    <lineage>
        <taxon>Bacteria</taxon>
        <taxon>Bacillati</taxon>
        <taxon>Actinomycetota</taxon>
        <taxon>Actinomycetes</taxon>
        <taxon>Actinopolysporales</taxon>
        <taxon>Actinopolysporaceae</taxon>
        <taxon>Actinopolyspora</taxon>
    </lineage>
</organism>
<accession>A0A1H0T641</accession>
<dbReference type="RefSeq" id="WP_092600430.1">
    <property type="nucleotide sequence ID" value="NZ_FNJR01000004.1"/>
</dbReference>
<proteinExistence type="predicted"/>
<dbReference type="InterPro" id="IPR045592">
    <property type="entry name" value="DUF6461"/>
</dbReference>
<dbReference type="OrthoDB" id="4198010at2"/>
<dbReference type="EMBL" id="FNJR01000004">
    <property type="protein sequence ID" value="SDP49220.1"/>
    <property type="molecule type" value="Genomic_DNA"/>
</dbReference>
<dbReference type="STRING" id="405564.SAMN04487905_104349"/>
<name>A0A1H0T641_9ACTN</name>
<sequence length="216" mass="23612">MDSGSSEVGRHGWIHDSAVRDAGCLTLVRGTDTYRVARAFGADPTRGRHWNFEEFCEEAFACADKQSLIGLRRLGEWTLVAEESRFEGTRPEALAAASTGTRLVSVHWDIGGRGGFSHAVNGEVRTRFEAVLPEYRIGTRPDDLEPLRAGLPWHEADRVPLMLALVARVTGCVPGPDWFAGQFLTCPVVEAHRSATADPDVRRDGSLLDGSAGWRA</sequence>
<gene>
    <name evidence="1" type="ORF">SAMN04487905_104349</name>
</gene>